<feature type="transmembrane region" description="Helical" evidence="1">
    <location>
        <begin position="34"/>
        <end position="52"/>
    </location>
</feature>
<dbReference type="STRING" id="906689.A0A2I0VJ24"/>
<name>A0A2I0VJ24_9ASPA</name>
<protein>
    <submittedName>
        <fullName evidence="2">ADP-ribosylation factor 1</fullName>
    </submittedName>
</protein>
<evidence type="ECO:0000313" key="2">
    <source>
        <dbReference type="EMBL" id="PKU63408.1"/>
    </source>
</evidence>
<keyword evidence="3" id="KW-1185">Reference proteome</keyword>
<evidence type="ECO:0000256" key="1">
    <source>
        <dbReference type="SAM" id="Phobius"/>
    </source>
</evidence>
<evidence type="ECO:0000313" key="3">
    <source>
        <dbReference type="Proteomes" id="UP000233837"/>
    </source>
</evidence>
<keyword evidence="1" id="KW-0812">Transmembrane</keyword>
<sequence length="63" mass="7171">MGLLFTRMLYSIFGSREAQILVLVLDKAGKTMIIYKPSFLFLSVSLLLGYQWQVIRGNDDNQG</sequence>
<keyword evidence="1" id="KW-1133">Transmembrane helix</keyword>
<reference evidence="2 3" key="2">
    <citation type="journal article" date="2017" name="Nature">
        <title>The Apostasia genome and the evolution of orchids.</title>
        <authorList>
            <person name="Zhang G.Q."/>
            <person name="Liu K.W."/>
            <person name="Li Z."/>
            <person name="Lohaus R."/>
            <person name="Hsiao Y.Y."/>
            <person name="Niu S.C."/>
            <person name="Wang J.Y."/>
            <person name="Lin Y.C."/>
            <person name="Xu Q."/>
            <person name="Chen L.J."/>
            <person name="Yoshida K."/>
            <person name="Fujiwara S."/>
            <person name="Wang Z.W."/>
            <person name="Zhang Y.Q."/>
            <person name="Mitsuda N."/>
            <person name="Wang M."/>
            <person name="Liu G.H."/>
            <person name="Pecoraro L."/>
            <person name="Huang H.X."/>
            <person name="Xiao X.J."/>
            <person name="Lin M."/>
            <person name="Wu X.Y."/>
            <person name="Wu W.L."/>
            <person name="Chen Y.Y."/>
            <person name="Chang S.B."/>
            <person name="Sakamoto S."/>
            <person name="Ohme-Takagi M."/>
            <person name="Yagi M."/>
            <person name="Zeng S.J."/>
            <person name="Shen C.Y."/>
            <person name="Yeh C.M."/>
            <person name="Luo Y.B."/>
            <person name="Tsai W.C."/>
            <person name="Van de Peer Y."/>
            <person name="Liu Z.J."/>
        </authorList>
    </citation>
    <scope>NUCLEOTIDE SEQUENCE [LARGE SCALE GENOMIC DNA]</scope>
    <source>
        <tissue evidence="2">The whole plant</tissue>
    </source>
</reference>
<proteinExistence type="predicted"/>
<keyword evidence="1" id="KW-0472">Membrane</keyword>
<dbReference type="EMBL" id="KZ503497">
    <property type="protein sequence ID" value="PKU63408.1"/>
    <property type="molecule type" value="Genomic_DNA"/>
</dbReference>
<dbReference type="Proteomes" id="UP000233837">
    <property type="component" value="Unassembled WGS sequence"/>
</dbReference>
<gene>
    <name evidence="2" type="primary">ARF1</name>
    <name evidence="2" type="ORF">MA16_Dca010018</name>
</gene>
<accession>A0A2I0VJ24</accession>
<dbReference type="AlphaFoldDB" id="A0A2I0VJ24"/>
<organism evidence="2 3">
    <name type="scientific">Dendrobium catenatum</name>
    <dbReference type="NCBI Taxonomy" id="906689"/>
    <lineage>
        <taxon>Eukaryota</taxon>
        <taxon>Viridiplantae</taxon>
        <taxon>Streptophyta</taxon>
        <taxon>Embryophyta</taxon>
        <taxon>Tracheophyta</taxon>
        <taxon>Spermatophyta</taxon>
        <taxon>Magnoliopsida</taxon>
        <taxon>Liliopsida</taxon>
        <taxon>Asparagales</taxon>
        <taxon>Orchidaceae</taxon>
        <taxon>Epidendroideae</taxon>
        <taxon>Malaxideae</taxon>
        <taxon>Dendrobiinae</taxon>
        <taxon>Dendrobium</taxon>
    </lineage>
</organism>
<reference evidence="2 3" key="1">
    <citation type="journal article" date="2016" name="Sci. Rep.">
        <title>The Dendrobium catenatum Lindl. genome sequence provides insights into polysaccharide synthase, floral development and adaptive evolution.</title>
        <authorList>
            <person name="Zhang G.Q."/>
            <person name="Xu Q."/>
            <person name="Bian C."/>
            <person name="Tsai W.C."/>
            <person name="Yeh C.M."/>
            <person name="Liu K.W."/>
            <person name="Yoshida K."/>
            <person name="Zhang L.S."/>
            <person name="Chang S.B."/>
            <person name="Chen F."/>
            <person name="Shi Y."/>
            <person name="Su Y.Y."/>
            <person name="Zhang Y.Q."/>
            <person name="Chen L.J."/>
            <person name="Yin Y."/>
            <person name="Lin M."/>
            <person name="Huang H."/>
            <person name="Deng H."/>
            <person name="Wang Z.W."/>
            <person name="Zhu S.L."/>
            <person name="Zhao X."/>
            <person name="Deng C."/>
            <person name="Niu S.C."/>
            <person name="Huang J."/>
            <person name="Wang M."/>
            <person name="Liu G.H."/>
            <person name="Yang H.J."/>
            <person name="Xiao X.J."/>
            <person name="Hsiao Y.Y."/>
            <person name="Wu W.L."/>
            <person name="Chen Y.Y."/>
            <person name="Mitsuda N."/>
            <person name="Ohme-Takagi M."/>
            <person name="Luo Y.B."/>
            <person name="Van de Peer Y."/>
            <person name="Liu Z.J."/>
        </authorList>
    </citation>
    <scope>NUCLEOTIDE SEQUENCE [LARGE SCALE GENOMIC DNA]</scope>
    <source>
        <tissue evidence="2">The whole plant</tissue>
    </source>
</reference>